<dbReference type="STRING" id="1128398.Curi_c03250"/>
<dbReference type="Proteomes" id="UP000006094">
    <property type="component" value="Chromosome"/>
</dbReference>
<accession>K0AXG1</accession>
<reference evidence="2 3" key="1">
    <citation type="journal article" date="2012" name="PLoS ONE">
        <title>The purine-utilizing bacterium Clostridium acidurici 9a: a genome-guided metabolic reconsideration.</title>
        <authorList>
            <person name="Hartwich K."/>
            <person name="Poehlein A."/>
            <person name="Daniel R."/>
        </authorList>
    </citation>
    <scope>NUCLEOTIDE SEQUENCE [LARGE SCALE GENOMIC DNA]</scope>
    <source>
        <strain evidence="3">ATCC 7906 / DSM 604 / BCRC 14475 / CIP 104303 / KCTC 5404 / NCIMB 10678 / 9a</strain>
    </source>
</reference>
<evidence type="ECO:0000313" key="2">
    <source>
        <dbReference type="EMBL" id="AFS77405.1"/>
    </source>
</evidence>
<dbReference type="SMART" id="SM00909">
    <property type="entry name" value="Germane"/>
    <property type="match status" value="2"/>
</dbReference>
<feature type="domain" description="GerMN" evidence="1">
    <location>
        <begin position="86"/>
        <end position="180"/>
    </location>
</feature>
<dbReference type="InterPro" id="IPR019606">
    <property type="entry name" value="GerMN"/>
</dbReference>
<evidence type="ECO:0000259" key="1">
    <source>
        <dbReference type="SMART" id="SM00909"/>
    </source>
</evidence>
<dbReference type="EMBL" id="CP003326">
    <property type="protein sequence ID" value="AFS77405.1"/>
    <property type="molecule type" value="Genomic_DNA"/>
</dbReference>
<dbReference type="eggNOG" id="COG5401">
    <property type="taxonomic scope" value="Bacteria"/>
</dbReference>
<evidence type="ECO:0000313" key="3">
    <source>
        <dbReference type="Proteomes" id="UP000006094"/>
    </source>
</evidence>
<organism evidence="2 3">
    <name type="scientific">Gottschalkia acidurici (strain ATCC 7906 / DSM 604 / BCRC 14475 / CIP 104303 / KCTC 5404 / NCIMB 10678 / 9a)</name>
    <name type="common">Clostridium acidurici</name>
    <dbReference type="NCBI Taxonomy" id="1128398"/>
    <lineage>
        <taxon>Bacteria</taxon>
        <taxon>Bacillati</taxon>
        <taxon>Bacillota</taxon>
        <taxon>Tissierellia</taxon>
        <taxon>Tissierellales</taxon>
        <taxon>Gottschalkiaceae</taxon>
        <taxon>Gottschalkia</taxon>
    </lineage>
</organism>
<sequence>MRKIKRIVSIVSIGLISLSLYGCSSIDKVKSMIFEEDPDVEFIRSDEEDIKVSMESNLRETIIYYENDKGYLVPVKREIPWEEGIGKSVLKNMIDSSAIREDIEKIGFKPIIPSGTKVLGMTVSETTGLCKVDFSSDILNYETKKQEANLVKAIVYTLTEFPNIKEVQIMIDGKEGSTLKHGTDISKPLKRENINLIETSEVNNDGGYSKILVYYKGTNDKKYDHYVPITIPVSAPIVNPEMAVEKLFKKPSKELSGLYTDIPNGVEFKEAKVTDDTIYLSLDLKDKEALKEQDVVDKMTKNIGLTLNQFKDIKNIELLVEGKKLQDTVPAFANEY</sequence>
<keyword evidence="3" id="KW-1185">Reference proteome</keyword>
<dbReference type="AlphaFoldDB" id="K0AXG1"/>
<name>K0AXG1_GOTA9</name>
<dbReference type="PROSITE" id="PS51257">
    <property type="entry name" value="PROKAR_LIPOPROTEIN"/>
    <property type="match status" value="1"/>
</dbReference>
<dbReference type="OrthoDB" id="9809406at2"/>
<dbReference type="HOGENOM" id="CLU_059512_1_0_9"/>
<dbReference type="Pfam" id="PF10646">
    <property type="entry name" value="Germane"/>
    <property type="match status" value="2"/>
</dbReference>
<gene>
    <name evidence="2" type="primary">gerM</name>
    <name evidence="2" type="ordered locus">Curi_c03250</name>
</gene>
<dbReference type="KEGG" id="cad:Curi_c03250"/>
<protein>
    <submittedName>
        <fullName evidence="2">Spore germination protein GerM</fullName>
    </submittedName>
</protein>
<proteinExistence type="predicted"/>
<feature type="domain" description="GerMN" evidence="1">
    <location>
        <begin position="240"/>
        <end position="329"/>
    </location>
</feature>
<dbReference type="RefSeq" id="WP_014966542.1">
    <property type="nucleotide sequence ID" value="NC_018664.1"/>
</dbReference>